<keyword evidence="6 13" id="KW-0175">Coiled coil</keyword>
<dbReference type="PANTHER" id="PTHR13372">
    <property type="entry name" value="GEMININ"/>
    <property type="match status" value="1"/>
</dbReference>
<keyword evidence="16" id="KW-1185">Reference proteome</keyword>
<evidence type="ECO:0000256" key="13">
    <source>
        <dbReference type="SAM" id="Coils"/>
    </source>
</evidence>
<evidence type="ECO:0000256" key="1">
    <source>
        <dbReference type="ARBA" id="ARBA00004123"/>
    </source>
</evidence>
<evidence type="ECO:0000256" key="6">
    <source>
        <dbReference type="ARBA" id="ARBA00023054"/>
    </source>
</evidence>
<comment type="caution">
    <text evidence="15">The sequence shown here is derived from an EMBL/GenBank/DDBJ whole genome shotgun (WGS) entry which is preliminary data.</text>
</comment>
<dbReference type="Pfam" id="PF07412">
    <property type="entry name" value="Geminin"/>
    <property type="match status" value="1"/>
</dbReference>
<keyword evidence="4" id="KW-0970">Cilium biogenesis/degradation</keyword>
<feature type="non-terminal residue" evidence="15">
    <location>
        <position position="1"/>
    </location>
</feature>
<accession>A0A851P3M9</accession>
<keyword evidence="7" id="KW-0010">Activator</keyword>
<dbReference type="Proteomes" id="UP000613066">
    <property type="component" value="Unassembled WGS sequence"/>
</dbReference>
<dbReference type="GO" id="GO:0008156">
    <property type="term" value="P:negative regulation of DNA replication"/>
    <property type="evidence" value="ECO:0007669"/>
    <property type="project" value="TreeGrafter"/>
</dbReference>
<keyword evidence="8" id="KW-0804">Transcription</keyword>
<dbReference type="InterPro" id="IPR022786">
    <property type="entry name" value="Geminin/Multicilin"/>
</dbReference>
<feature type="region of interest" description="Disordered" evidence="14">
    <location>
        <begin position="167"/>
        <end position="190"/>
    </location>
</feature>
<name>A0A851P3M9_9GALL</name>
<dbReference type="SUPFAM" id="SSF111469">
    <property type="entry name" value="Geminin coiled-coil domain"/>
    <property type="match status" value="1"/>
</dbReference>
<evidence type="ECO:0000313" key="15">
    <source>
        <dbReference type="EMBL" id="NXC46730.1"/>
    </source>
</evidence>
<evidence type="ECO:0000313" key="16">
    <source>
        <dbReference type="Proteomes" id="UP000613066"/>
    </source>
</evidence>
<keyword evidence="5" id="KW-0805">Transcription regulation</keyword>
<dbReference type="OrthoDB" id="9445365at2759"/>
<dbReference type="GO" id="GO:0005634">
    <property type="term" value="C:nucleus"/>
    <property type="evidence" value="ECO:0007669"/>
    <property type="project" value="UniProtKB-SubCell"/>
</dbReference>
<dbReference type="EMBL" id="WBMW01004064">
    <property type="protein sequence ID" value="NXC46730.1"/>
    <property type="molecule type" value="Genomic_DNA"/>
</dbReference>
<evidence type="ECO:0000256" key="8">
    <source>
        <dbReference type="ARBA" id="ARBA00023163"/>
    </source>
</evidence>
<sequence length="225" mass="23637">PQDEPEFDFQELRDAVDDFMSEAPALVAPPLDCAGFDFCLGEEAAFGSCTTSPPRAAPCWRDAAERQRRTLGDALEESSQLQEALARRQEEVAALRESNAQLQALASQARELAAVLDNLIVPQCPDGAALPAPAPPPAGSCGGAEAAGVGGMLRAVSAQCRAALRSLAGSPAPKRPRTAPRSPGSDSLRAALGERGGIRTLSFPQGNAFVLRTAAGGYRFRWVPR</sequence>
<dbReference type="PANTHER" id="PTHR13372:SF3">
    <property type="entry name" value="MULTICILIN"/>
    <property type="match status" value="1"/>
</dbReference>
<evidence type="ECO:0000256" key="12">
    <source>
        <dbReference type="ARBA" id="ARBA00033197"/>
    </source>
</evidence>
<evidence type="ECO:0000256" key="3">
    <source>
        <dbReference type="ARBA" id="ARBA00018222"/>
    </source>
</evidence>
<dbReference type="GO" id="GO:0030030">
    <property type="term" value="P:cell projection organization"/>
    <property type="evidence" value="ECO:0007669"/>
    <property type="project" value="UniProtKB-KW"/>
</dbReference>
<organism evidence="15 16">
    <name type="scientific">Penelope pileata</name>
    <dbReference type="NCBI Taxonomy" id="1118817"/>
    <lineage>
        <taxon>Eukaryota</taxon>
        <taxon>Metazoa</taxon>
        <taxon>Chordata</taxon>
        <taxon>Craniata</taxon>
        <taxon>Vertebrata</taxon>
        <taxon>Euteleostomi</taxon>
        <taxon>Archelosauria</taxon>
        <taxon>Archosauria</taxon>
        <taxon>Dinosauria</taxon>
        <taxon>Saurischia</taxon>
        <taxon>Theropoda</taxon>
        <taxon>Coelurosauria</taxon>
        <taxon>Aves</taxon>
        <taxon>Neognathae</taxon>
        <taxon>Galloanserae</taxon>
        <taxon>Galliformes</taxon>
        <taxon>Cracidae</taxon>
        <taxon>Penelope</taxon>
    </lineage>
</organism>
<proteinExistence type="inferred from homology"/>
<evidence type="ECO:0000256" key="10">
    <source>
        <dbReference type="ARBA" id="ARBA00023306"/>
    </source>
</evidence>
<evidence type="ECO:0000256" key="7">
    <source>
        <dbReference type="ARBA" id="ARBA00023159"/>
    </source>
</evidence>
<dbReference type="AlphaFoldDB" id="A0A851P3M9"/>
<gene>
    <name evidence="15" type="primary">Mcidas</name>
    <name evidence="15" type="ORF">PENPIL_R02686</name>
</gene>
<evidence type="ECO:0000256" key="4">
    <source>
        <dbReference type="ARBA" id="ARBA00022794"/>
    </source>
</evidence>
<evidence type="ECO:0000256" key="2">
    <source>
        <dbReference type="ARBA" id="ARBA00007979"/>
    </source>
</evidence>
<dbReference type="CDD" id="cd22590">
    <property type="entry name" value="McIdas_CC"/>
    <property type="match status" value="1"/>
</dbReference>
<keyword evidence="9" id="KW-0539">Nucleus</keyword>
<feature type="coiled-coil region" evidence="13">
    <location>
        <begin position="64"/>
        <end position="115"/>
    </location>
</feature>
<keyword evidence="10" id="KW-0131">Cell cycle</keyword>
<evidence type="ECO:0000256" key="14">
    <source>
        <dbReference type="SAM" id="MobiDB-lite"/>
    </source>
</evidence>
<evidence type="ECO:0000256" key="5">
    <source>
        <dbReference type="ARBA" id="ARBA00023015"/>
    </source>
</evidence>
<protein>
    <recommendedName>
        <fullName evidence="3">Multicilin</fullName>
    </recommendedName>
    <alternativeName>
        <fullName evidence="11">Multiciliate differentiation and DNA synthesis-associated cell cycle protein</fullName>
    </alternativeName>
    <alternativeName>
        <fullName evidence="12">Protein Idas</fullName>
    </alternativeName>
</protein>
<evidence type="ECO:0000256" key="9">
    <source>
        <dbReference type="ARBA" id="ARBA00023242"/>
    </source>
</evidence>
<reference evidence="15" key="1">
    <citation type="submission" date="2019-09" db="EMBL/GenBank/DDBJ databases">
        <title>Bird 10,000 Genomes (B10K) Project - Family phase.</title>
        <authorList>
            <person name="Zhang G."/>
        </authorList>
    </citation>
    <scope>NUCLEOTIDE SEQUENCE</scope>
    <source>
        <strain evidence="15">B10K-DU-001-08</strain>
        <tissue evidence="15">Muscle</tissue>
    </source>
</reference>
<feature type="non-terminal residue" evidence="15">
    <location>
        <position position="225"/>
    </location>
</feature>
<comment type="similarity">
    <text evidence="2">Belongs to the geminin family.</text>
</comment>
<dbReference type="GO" id="GO:0045786">
    <property type="term" value="P:negative regulation of cell cycle"/>
    <property type="evidence" value="ECO:0007669"/>
    <property type="project" value="TreeGrafter"/>
</dbReference>
<dbReference type="Gene3D" id="1.20.5.1180">
    <property type="entry name" value="Geminin coiled-coil domain"/>
    <property type="match status" value="1"/>
</dbReference>
<evidence type="ECO:0000256" key="11">
    <source>
        <dbReference type="ARBA" id="ARBA00031136"/>
    </source>
</evidence>
<comment type="subcellular location">
    <subcellularLocation>
        <location evidence="1">Nucleus</location>
    </subcellularLocation>
</comment>